<dbReference type="CDD" id="cd08771">
    <property type="entry name" value="DLP_1"/>
    <property type="match status" value="1"/>
</dbReference>
<dbReference type="InterPro" id="IPR000375">
    <property type="entry name" value="Dynamin_stalk"/>
</dbReference>
<evidence type="ECO:0008006" key="9">
    <source>
        <dbReference type="Google" id="ProtNLM"/>
    </source>
</evidence>
<dbReference type="Gene3D" id="1.20.120.1240">
    <property type="entry name" value="Dynamin, middle domain"/>
    <property type="match status" value="1"/>
</dbReference>
<dbReference type="InterPro" id="IPR001401">
    <property type="entry name" value="Dynamin_GTPase"/>
</dbReference>
<dbReference type="Pfam" id="PF01031">
    <property type="entry name" value="Dynamin_M"/>
    <property type="match status" value="1"/>
</dbReference>
<keyword evidence="4" id="KW-0812">Transmembrane</keyword>
<feature type="compositionally biased region" description="Basic and acidic residues" evidence="3">
    <location>
        <begin position="157"/>
        <end position="172"/>
    </location>
</feature>
<dbReference type="GO" id="GO:0031623">
    <property type="term" value="P:receptor internalization"/>
    <property type="evidence" value="ECO:0007669"/>
    <property type="project" value="TreeGrafter"/>
</dbReference>
<comment type="caution">
    <text evidence="7">The sequence shown here is derived from an EMBL/GenBank/DDBJ whole genome shotgun (WGS) entry which is preliminary data.</text>
</comment>
<dbReference type="InterPro" id="IPR020850">
    <property type="entry name" value="GED_dom"/>
</dbReference>
<dbReference type="Pfam" id="PF02212">
    <property type="entry name" value="GED"/>
    <property type="match status" value="1"/>
</dbReference>
<keyword evidence="2" id="KW-0342">GTP-binding</keyword>
<keyword evidence="4" id="KW-0472">Membrane</keyword>
<evidence type="ECO:0000259" key="6">
    <source>
        <dbReference type="PROSITE" id="PS51718"/>
    </source>
</evidence>
<protein>
    <recommendedName>
        <fullName evidence="9">GED domain-containing protein</fullName>
    </recommendedName>
</protein>
<dbReference type="OrthoDB" id="5061070at2759"/>
<feature type="domain" description="Dynamin-type G" evidence="6">
    <location>
        <begin position="197"/>
        <end position="520"/>
    </location>
</feature>
<dbReference type="GO" id="GO:0005525">
    <property type="term" value="F:GTP binding"/>
    <property type="evidence" value="ECO:0007669"/>
    <property type="project" value="InterPro"/>
</dbReference>
<evidence type="ECO:0000313" key="7">
    <source>
        <dbReference type="EMBL" id="KAF2269616.1"/>
    </source>
</evidence>
<dbReference type="PRINTS" id="PR00195">
    <property type="entry name" value="DYNAMIN"/>
</dbReference>
<dbReference type="GO" id="GO:0005886">
    <property type="term" value="C:plasma membrane"/>
    <property type="evidence" value="ECO:0007669"/>
    <property type="project" value="TreeGrafter"/>
</dbReference>
<feature type="transmembrane region" description="Helical" evidence="4">
    <location>
        <begin position="27"/>
        <end position="50"/>
    </location>
</feature>
<evidence type="ECO:0000256" key="2">
    <source>
        <dbReference type="ARBA" id="ARBA00023134"/>
    </source>
</evidence>
<feature type="region of interest" description="Disordered" evidence="3">
    <location>
        <begin position="633"/>
        <end position="676"/>
    </location>
</feature>
<feature type="region of interest" description="Disordered" evidence="3">
    <location>
        <begin position="137"/>
        <end position="172"/>
    </location>
</feature>
<dbReference type="GO" id="GO:0005874">
    <property type="term" value="C:microtubule"/>
    <property type="evidence" value="ECO:0007669"/>
    <property type="project" value="TreeGrafter"/>
</dbReference>
<dbReference type="InterPro" id="IPR022812">
    <property type="entry name" value="Dynamin"/>
</dbReference>
<keyword evidence="8" id="KW-1185">Reference proteome</keyword>
<keyword evidence="1" id="KW-0547">Nucleotide-binding</keyword>
<dbReference type="PANTHER" id="PTHR11566">
    <property type="entry name" value="DYNAMIN"/>
    <property type="match status" value="1"/>
</dbReference>
<proteinExistence type="predicted"/>
<dbReference type="Gene3D" id="3.40.50.300">
    <property type="entry name" value="P-loop containing nucleotide triphosphate hydrolases"/>
    <property type="match status" value="1"/>
</dbReference>
<dbReference type="InterPro" id="IPR030381">
    <property type="entry name" value="G_DYNAMIN_dom"/>
</dbReference>
<dbReference type="InterPro" id="IPR045063">
    <property type="entry name" value="Dynamin_N"/>
</dbReference>
<dbReference type="SUPFAM" id="SSF52540">
    <property type="entry name" value="P-loop containing nucleoside triphosphate hydrolases"/>
    <property type="match status" value="1"/>
</dbReference>
<keyword evidence="4" id="KW-1133">Transmembrane helix</keyword>
<dbReference type="EMBL" id="ML986581">
    <property type="protein sequence ID" value="KAF2269616.1"/>
    <property type="molecule type" value="Genomic_DNA"/>
</dbReference>
<name>A0A9P4TNR7_9PLEO</name>
<reference evidence="8" key="1">
    <citation type="journal article" date="2020" name="Stud. Mycol.">
        <title>101 Dothideomycetes genomes: A test case for predicting lifestyles and emergence of pathogens.</title>
        <authorList>
            <person name="Haridas S."/>
            <person name="Albert R."/>
            <person name="Binder M."/>
            <person name="Bloem J."/>
            <person name="LaButti K."/>
            <person name="Salamov A."/>
            <person name="Andreopoulos B."/>
            <person name="Baker S."/>
            <person name="Barry K."/>
            <person name="Bills G."/>
            <person name="Bluhm B."/>
            <person name="Cannon C."/>
            <person name="Castanera R."/>
            <person name="Culley D."/>
            <person name="Daum C."/>
            <person name="Ezra D."/>
            <person name="Gonzalez J."/>
            <person name="Henrissat B."/>
            <person name="Kuo A."/>
            <person name="Liang C."/>
            <person name="Lipzen A."/>
            <person name="Lutzoni F."/>
            <person name="Magnuson J."/>
            <person name="Mondo S."/>
            <person name="Nolan M."/>
            <person name="Ohm R."/>
            <person name="Pangilinan J."/>
            <person name="Park H.-J."/>
            <person name="Ramirez L."/>
            <person name="Alfaro M."/>
            <person name="Sun H."/>
            <person name="Tritt A."/>
            <person name="Yoshinaga Y."/>
            <person name="Zwiers L.-H."/>
            <person name="Turgeon B."/>
            <person name="Goodwin S."/>
            <person name="Spatafora J."/>
            <person name="Crous P."/>
            <person name="Grigoriev I."/>
        </authorList>
    </citation>
    <scope>NUCLEOTIDE SEQUENCE [LARGE SCALE GENOMIC DNA]</scope>
    <source>
        <strain evidence="8">CBS 304.66</strain>
    </source>
</reference>
<evidence type="ECO:0000313" key="8">
    <source>
        <dbReference type="Proteomes" id="UP000800093"/>
    </source>
</evidence>
<evidence type="ECO:0000259" key="5">
    <source>
        <dbReference type="PROSITE" id="PS51388"/>
    </source>
</evidence>
<organism evidence="7 8">
    <name type="scientific">Lojkania enalia</name>
    <dbReference type="NCBI Taxonomy" id="147567"/>
    <lineage>
        <taxon>Eukaryota</taxon>
        <taxon>Fungi</taxon>
        <taxon>Dikarya</taxon>
        <taxon>Ascomycota</taxon>
        <taxon>Pezizomycotina</taxon>
        <taxon>Dothideomycetes</taxon>
        <taxon>Pleosporomycetidae</taxon>
        <taxon>Pleosporales</taxon>
        <taxon>Pleosporales incertae sedis</taxon>
        <taxon>Lojkania</taxon>
    </lineage>
</organism>
<dbReference type="GO" id="GO:0008017">
    <property type="term" value="F:microtubule binding"/>
    <property type="evidence" value="ECO:0007669"/>
    <property type="project" value="TreeGrafter"/>
</dbReference>
<dbReference type="SMART" id="SM00053">
    <property type="entry name" value="DYNc"/>
    <property type="match status" value="1"/>
</dbReference>
<sequence length="974" mass="109663">MLEMLRLGEDSSQTVNIRRRPPARINMPYICSISTISFSVLLITILAAFAKALGLTTFFHLYSLCPVLPLSSLSHLLNSVLTSRIFIASPANMPGATRSSYRKAAFGKGETCSQKSAADCSSSAMDDDINVVAEPSHYATPPQAQSDVSLSSTLEDTDSRHGSDETAKTEVEPLGQHVKEAIETISRLEGLGLQKFRIPLPKCLVLGEQSAGKSSVIEAISGIKTPRSTDTCTRCPLFIKMESTENPGSKWHARVYIRTGFSLDRNAGKGSKKGFTGWKELETPSESEFSSTSSPEELEEMIARAQLAVLSDVKDMKLFLDGKLEDLYPQCEAEFSPNLVCISISQPGLPNLSFYDLPGVIGQAEDTRKQFLVDFVEDLVTGYVRDPDALILLTCSLSNDISNSHAAKIARRVNAEDRCVGVLTKPDCLPSGSREDTLRNILDGKKYQLGHGYFVVKNLAQNDIDNGLTHQDARLQERNFFEHTPLWSTTFCDHGDRFGTQNLQAYLSKRLAAQILRALPTIREQLTLRLVEVEGRLKQIPEPPTHNAVHIVTDILRGFTRNVELEMEGDHKHCNWLNDWELLQQCFADALQSMKPRLGTSGSRDTDIYTSKSSGKSVDDYILIDDSDSDADADDDVLKSTDLPTPSKKRRLDQSTPDMSPTKKISKTLKRDSENGASQLKSKFDFSALRKIFKLDDVVSRLKQTSKSKFPDQLQPKVLDKMMLETIEQWHLPMNLFFSELKLALYRKIERVFHENFHQWIDAELYGAAWKVVNEVLSNHLSEQKHTMASEALKDELEGPYIFHKPVLAHEQSIIQDYYKQARFNARKKTYFDEYDRVNGKETTNSERDSKVQKDERLRGLLSKEPYAYEMGVVSKITSNYVIASRRFHDSVCMRIQCKFFKALRDDLYGELVSGLQIGGPKGYENCISLLVEKSSREGERKQLIKKKEALVKGQQCLSELEAKYENGRDSRFR</sequence>
<dbReference type="Proteomes" id="UP000800093">
    <property type="component" value="Unassembled WGS sequence"/>
</dbReference>
<dbReference type="GO" id="GO:0005737">
    <property type="term" value="C:cytoplasm"/>
    <property type="evidence" value="ECO:0007669"/>
    <property type="project" value="TreeGrafter"/>
</dbReference>
<gene>
    <name evidence="7" type="ORF">CC78DRAFT_236102</name>
</gene>
<dbReference type="Pfam" id="PF00350">
    <property type="entry name" value="Dynamin_N"/>
    <property type="match status" value="1"/>
</dbReference>
<dbReference type="GO" id="GO:0003924">
    <property type="term" value="F:GTPase activity"/>
    <property type="evidence" value="ECO:0007669"/>
    <property type="project" value="InterPro"/>
</dbReference>
<evidence type="ECO:0000256" key="3">
    <source>
        <dbReference type="SAM" id="MobiDB-lite"/>
    </source>
</evidence>
<dbReference type="InterPro" id="IPR003130">
    <property type="entry name" value="GED"/>
</dbReference>
<dbReference type="PROSITE" id="PS51718">
    <property type="entry name" value="G_DYNAMIN_2"/>
    <property type="match status" value="1"/>
</dbReference>
<evidence type="ECO:0000256" key="1">
    <source>
        <dbReference type="ARBA" id="ARBA00022741"/>
    </source>
</evidence>
<evidence type="ECO:0000256" key="4">
    <source>
        <dbReference type="SAM" id="Phobius"/>
    </source>
</evidence>
<feature type="compositionally biased region" description="Polar residues" evidence="3">
    <location>
        <begin position="142"/>
        <end position="154"/>
    </location>
</feature>
<dbReference type="PROSITE" id="PS51388">
    <property type="entry name" value="GED"/>
    <property type="match status" value="1"/>
</dbReference>
<dbReference type="InterPro" id="IPR027417">
    <property type="entry name" value="P-loop_NTPase"/>
</dbReference>
<accession>A0A9P4TNR7</accession>
<dbReference type="PANTHER" id="PTHR11566:SF131">
    <property type="entry name" value="GTPASE, PUTATIVE (AFU_ORTHOLOGUE AFUA_6G07630)-RELATED"/>
    <property type="match status" value="1"/>
</dbReference>
<feature type="domain" description="GED" evidence="5">
    <location>
        <begin position="870"/>
        <end position="966"/>
    </location>
</feature>
<dbReference type="AlphaFoldDB" id="A0A9P4TNR7"/>